<gene>
    <name evidence="1" type="ORF">SAMN05216605_12317</name>
</gene>
<protein>
    <submittedName>
        <fullName evidence="1">Uncharacterized protein</fullName>
    </submittedName>
</protein>
<dbReference type="AlphaFoldDB" id="A0A1G8RPX4"/>
<name>A0A1G8RPX4_9PSED</name>
<reference evidence="2" key="1">
    <citation type="submission" date="2016-10" db="EMBL/GenBank/DDBJ databases">
        <authorList>
            <person name="Varghese N."/>
            <person name="Submissions S."/>
        </authorList>
    </citation>
    <scope>NUCLEOTIDE SEQUENCE [LARGE SCALE GENOMIC DNA]</scope>
    <source>
        <strain evidence="2">ATCC 700689</strain>
    </source>
</reference>
<accession>A0A1G8RPX4</accession>
<dbReference type="STRING" id="89065.SAMN05216605_12317"/>
<dbReference type="RefSeq" id="WP_244165921.1">
    <property type="nucleotide sequence ID" value="NZ_FNCO01000023.1"/>
</dbReference>
<sequence length="82" mass="8991">MPTETPDDRRVRALADWQAAIGDQDALLKSPETYTSTLVGRAKLAMSQGVITAEDLGELLELADAAYEWAVEERITRGLVDD</sequence>
<dbReference type="EMBL" id="FNCO01000023">
    <property type="protein sequence ID" value="SDJ19041.1"/>
    <property type="molecule type" value="Genomic_DNA"/>
</dbReference>
<evidence type="ECO:0000313" key="2">
    <source>
        <dbReference type="Proteomes" id="UP000182894"/>
    </source>
</evidence>
<proteinExistence type="predicted"/>
<keyword evidence="2" id="KW-1185">Reference proteome</keyword>
<dbReference type="Proteomes" id="UP000182894">
    <property type="component" value="Unassembled WGS sequence"/>
</dbReference>
<organism evidence="1 2">
    <name type="scientific">Pseudomonas abietaniphila</name>
    <dbReference type="NCBI Taxonomy" id="89065"/>
    <lineage>
        <taxon>Bacteria</taxon>
        <taxon>Pseudomonadati</taxon>
        <taxon>Pseudomonadota</taxon>
        <taxon>Gammaproteobacteria</taxon>
        <taxon>Pseudomonadales</taxon>
        <taxon>Pseudomonadaceae</taxon>
        <taxon>Pseudomonas</taxon>
    </lineage>
</organism>
<evidence type="ECO:0000313" key="1">
    <source>
        <dbReference type="EMBL" id="SDJ19041.1"/>
    </source>
</evidence>